<evidence type="ECO:0000256" key="1">
    <source>
        <dbReference type="PROSITE-ProRule" id="PRU00076"/>
    </source>
</evidence>
<feature type="domain" description="EGF-like" evidence="3">
    <location>
        <begin position="1520"/>
        <end position="1558"/>
    </location>
</feature>
<dbReference type="SMART" id="SM01411">
    <property type="entry name" value="Ephrin_rec_like"/>
    <property type="match status" value="21"/>
</dbReference>
<keyword evidence="2" id="KW-0812">Transmembrane</keyword>
<keyword evidence="1" id="KW-0245">EGF-like domain</keyword>
<organism evidence="4 5">
    <name type="scientific">Dreissena polymorpha</name>
    <name type="common">Zebra mussel</name>
    <name type="synonym">Mytilus polymorpha</name>
    <dbReference type="NCBI Taxonomy" id="45954"/>
    <lineage>
        <taxon>Eukaryota</taxon>
        <taxon>Metazoa</taxon>
        <taxon>Spiralia</taxon>
        <taxon>Lophotrochozoa</taxon>
        <taxon>Mollusca</taxon>
        <taxon>Bivalvia</taxon>
        <taxon>Autobranchia</taxon>
        <taxon>Heteroconchia</taxon>
        <taxon>Euheterodonta</taxon>
        <taxon>Imparidentia</taxon>
        <taxon>Neoheterodontei</taxon>
        <taxon>Myida</taxon>
        <taxon>Dreissenoidea</taxon>
        <taxon>Dreissenidae</taxon>
        <taxon>Dreissena</taxon>
    </lineage>
</organism>
<sequence length="1682" mass="179634">MTPIDFQVTRVLHFFCPAGNEQKVSGECAPCERSFYKDNTGNNKFAMCKPCGNGITTERTGATSQTMCSIPVCRGGQYIKNGACEACPMDSFSNDALPNSNTTCIKCTGASGLFGTKETGSNSSQCERYCSPGQELKGPSCEYCPRGYYKDNTGNSRFEDCKQCPASSGIGTTTDATGANNTDLCNVFACTAGQIHTPSGCNACPADSYQSMTNPFSFTTCSKCPKQGLLDTGTKMTASTMLSQCEVFCPSGHVLNVTKSGCVPCERGSYKNNAESLEARFAATCTLCTIGLTTETTASTAAGNCTISKCAAGQYLNANKQCTNCPLDTYSSDPHPTSATTCQNCTVALLKGTTATGANSSDQCLPICGGGKYYSSANGTCLPCPQGQFKEASNRFGQCQNCTDTLYTTVGTGSTANDNCTLRACDPGYKINGANCDPCSTGTFQNVSYQTFCYNCRENTNTSQTGSTSENACQIYCGAGLETNQAGNSCTQCPVNKFKAVSGVAPCTDCPTDFTSNMARTTCNIVHCAVGRQLNVAGTGCDPCPIHQFKNTSGNTACLPCPDGVTSLTEGATACTSIYCVPGKTLVDADCQPCTIGTYKEVKGNHQCTTCPASNTNSYTTSGTGSTSTAQCDTIVCKAGQFRNSSQKSICTSCPLNTYQPSQGATSCLNCSSDHITLKESSTLPGDCVPKCTAGQQYNESTKTCLNCPKGTYKTVSGNYNNTEKLIECLPCTENTTTLGERSISPLNCTEIVCPMGTFYTLVNSKTQCVVCPVGQYNDMRNQPQCIPCPPGNTTFDTGNVYIASCIDECQIGYGYSSVSGKCVICATGEFNDKEGSNPNLCKRCPANFVSTQPGSKKCLVPTNTEPSQVDVDVTIKVKYKIAIGSCDDLTVLIYIQDEIIKKIRVVLASKNAKRFGQSKGICKGISCDNLFFVKVIKCLVINQGRKRRDINSELEVEFKFENISSYVTDLADNSSVTTQDAIAQILGEAAVDNELSPVDGVIEYFGLDNVSVVELCSAGQQKVNNTCEDCPAGSYGRDGKQCTLCGPNQFQNMTRQFICQQCPSGTINTNNGSTASTDCLPVCEPGYEFNNASKQCDRCLVGRYKIMAGNADLCVACPTGTTTTGLGSTSRDMCNETSCEPGQTLVGGQCMLCATGTYKSTVGNVQCTTCPQDWTTPSNGSTKVTQCDTKICPAGQFREASQKTNCTPCAQNSYQNAAGMTACIMCPNQMVTLNTASTSVAACVTDCARGEGLNMVTKQCVKCPIRQYNNKTGENINLCKICPAGKTNAKTGQPDCPLTVTSPFERKFVNIMIKLKYKLAIDDCNMSPDIVVSFRTAIGKALRDLFLFNKNNRYNGDYSFCRGDCENIIVDEDLKSCFKVSSVRRKREFDHELLFTVTFNNVSTQIPDPKDGNVELLTSDVIAQILLFNQGSLTPESQARVMQYQSNTGLTAVGICGDGTSWVDPQCVLCQAGSAGTSGNCLQCGPDTYQDAAGQTTCKPCPENTFHNVNGAANNKSCEDFCTKNPLYCNNGGRCVTTGRRTAMCNCYDDNEGDRCQSKKEPQSTLPVILGAAIGGGGGLLVLILVMVGLYKCLSTKGPRSEKRYAPEHMDYDNYGPVFYDNPVGSLGRIPAIGYPTAGHQIKETSFDHGSQNGAYQWSSHEGRAGWDMYEGQGPQTRWET</sequence>
<keyword evidence="1" id="KW-1015">Disulfide bond</keyword>
<dbReference type="SUPFAM" id="SSF57184">
    <property type="entry name" value="Growth factor receptor domain"/>
    <property type="match status" value="7"/>
</dbReference>
<feature type="disulfide bond" evidence="1">
    <location>
        <begin position="1548"/>
        <end position="1557"/>
    </location>
</feature>
<dbReference type="GO" id="GO:0007165">
    <property type="term" value="P:signal transduction"/>
    <property type="evidence" value="ECO:0007669"/>
    <property type="project" value="TreeGrafter"/>
</dbReference>
<dbReference type="InterPro" id="IPR009030">
    <property type="entry name" value="Growth_fac_rcpt_cys_sf"/>
</dbReference>
<protein>
    <recommendedName>
        <fullName evidence="3">EGF-like domain-containing protein</fullName>
    </recommendedName>
</protein>
<keyword evidence="5" id="KW-1185">Reference proteome</keyword>
<dbReference type="PROSITE" id="PS00022">
    <property type="entry name" value="EGF_1"/>
    <property type="match status" value="1"/>
</dbReference>
<accession>A0A9D4DG03</accession>
<reference evidence="4" key="2">
    <citation type="submission" date="2020-11" db="EMBL/GenBank/DDBJ databases">
        <authorList>
            <person name="McCartney M.A."/>
            <person name="Auch B."/>
            <person name="Kono T."/>
            <person name="Mallez S."/>
            <person name="Becker A."/>
            <person name="Gohl D.M."/>
            <person name="Silverstein K.A.T."/>
            <person name="Koren S."/>
            <person name="Bechman K.B."/>
            <person name="Herman A."/>
            <person name="Abrahante J.E."/>
            <person name="Garbe J."/>
        </authorList>
    </citation>
    <scope>NUCLEOTIDE SEQUENCE</scope>
    <source>
        <strain evidence="4">Duluth1</strain>
        <tissue evidence="4">Whole animal</tissue>
    </source>
</reference>
<evidence type="ECO:0000259" key="3">
    <source>
        <dbReference type="PROSITE" id="PS50026"/>
    </source>
</evidence>
<keyword evidence="2" id="KW-1133">Transmembrane helix</keyword>
<dbReference type="PANTHER" id="PTHR24046">
    <property type="entry name" value="SIGNAL PEPTIDE, CUB AND EGF-LIKE DOMAIN-CONTAINING"/>
    <property type="match status" value="1"/>
</dbReference>
<dbReference type="InterPro" id="IPR011641">
    <property type="entry name" value="Tyr-kin_ephrin_A/B_rcpt-like"/>
</dbReference>
<proteinExistence type="predicted"/>
<evidence type="ECO:0000256" key="2">
    <source>
        <dbReference type="SAM" id="Phobius"/>
    </source>
</evidence>
<feature type="transmembrane region" description="Helical" evidence="2">
    <location>
        <begin position="1569"/>
        <end position="1595"/>
    </location>
</feature>
<keyword evidence="2" id="KW-0472">Membrane</keyword>
<dbReference type="Gene3D" id="2.10.50.10">
    <property type="entry name" value="Tumor Necrosis Factor Receptor, subunit A, domain 2"/>
    <property type="match status" value="17"/>
</dbReference>
<evidence type="ECO:0000313" key="5">
    <source>
        <dbReference type="Proteomes" id="UP000828390"/>
    </source>
</evidence>
<dbReference type="InterPro" id="IPR052071">
    <property type="entry name" value="SCUB_EGF-like_domain"/>
</dbReference>
<dbReference type="PROSITE" id="PS50026">
    <property type="entry name" value="EGF_3"/>
    <property type="match status" value="1"/>
</dbReference>
<dbReference type="EMBL" id="JAIWYP010000010">
    <property type="protein sequence ID" value="KAH3747397.1"/>
    <property type="molecule type" value="Genomic_DNA"/>
</dbReference>
<evidence type="ECO:0000313" key="4">
    <source>
        <dbReference type="EMBL" id="KAH3747397.1"/>
    </source>
</evidence>
<gene>
    <name evidence="4" type="ORF">DPMN_181822</name>
</gene>
<dbReference type="PANTHER" id="PTHR24046:SF5">
    <property type="entry name" value="EGF-LIKE DOMAIN-CONTAINING PROTEIN"/>
    <property type="match status" value="1"/>
</dbReference>
<reference evidence="4" key="1">
    <citation type="journal article" date="2019" name="bioRxiv">
        <title>The Genome of the Zebra Mussel, Dreissena polymorpha: A Resource for Invasive Species Research.</title>
        <authorList>
            <person name="McCartney M.A."/>
            <person name="Auch B."/>
            <person name="Kono T."/>
            <person name="Mallez S."/>
            <person name="Zhang Y."/>
            <person name="Obille A."/>
            <person name="Becker A."/>
            <person name="Abrahante J.E."/>
            <person name="Garbe J."/>
            <person name="Badalamenti J.P."/>
            <person name="Herman A."/>
            <person name="Mangelson H."/>
            <person name="Liachko I."/>
            <person name="Sullivan S."/>
            <person name="Sone E.D."/>
            <person name="Koren S."/>
            <person name="Silverstein K.A.T."/>
            <person name="Beckman K.B."/>
            <person name="Gohl D.M."/>
        </authorList>
    </citation>
    <scope>NUCLEOTIDE SEQUENCE</scope>
    <source>
        <strain evidence="4">Duluth1</strain>
        <tissue evidence="4">Whole animal</tissue>
    </source>
</reference>
<dbReference type="Proteomes" id="UP000828390">
    <property type="component" value="Unassembled WGS sequence"/>
</dbReference>
<comment type="caution">
    <text evidence="4">The sequence shown here is derived from an EMBL/GenBank/DDBJ whole genome shotgun (WGS) entry which is preliminary data.</text>
</comment>
<dbReference type="InterPro" id="IPR000742">
    <property type="entry name" value="EGF"/>
</dbReference>
<comment type="caution">
    <text evidence="1">Lacks conserved residue(s) required for the propagation of feature annotation.</text>
</comment>
<dbReference type="GO" id="GO:0005615">
    <property type="term" value="C:extracellular space"/>
    <property type="evidence" value="ECO:0007669"/>
    <property type="project" value="TreeGrafter"/>
</dbReference>
<name>A0A9D4DG03_DREPO</name>
<dbReference type="Pfam" id="PF07699">
    <property type="entry name" value="Ephrin_rec_like"/>
    <property type="match status" value="13"/>
</dbReference>
<dbReference type="GO" id="GO:0009986">
    <property type="term" value="C:cell surface"/>
    <property type="evidence" value="ECO:0007669"/>
    <property type="project" value="TreeGrafter"/>
</dbReference>